<keyword evidence="2" id="KW-1185">Reference proteome</keyword>
<dbReference type="RefSeq" id="WP_106647106.1">
    <property type="nucleotide sequence ID" value="NZ_BMGO01000001.1"/>
</dbReference>
<dbReference type="EMBL" id="CP025120">
    <property type="protein sequence ID" value="AUD79284.1"/>
    <property type="molecule type" value="Genomic_DNA"/>
</dbReference>
<evidence type="ECO:0000313" key="2">
    <source>
        <dbReference type="Proteomes" id="UP000232693"/>
    </source>
</evidence>
<accession>A0A2K9AK09</accession>
<organism evidence="1 2">
    <name type="scientific">Kangiella profundi</name>
    <dbReference type="NCBI Taxonomy" id="1561924"/>
    <lineage>
        <taxon>Bacteria</taxon>
        <taxon>Pseudomonadati</taxon>
        <taxon>Pseudomonadota</taxon>
        <taxon>Gammaproteobacteria</taxon>
        <taxon>Kangiellales</taxon>
        <taxon>Kangiellaceae</taxon>
        <taxon>Kangiella</taxon>
    </lineage>
</organism>
<dbReference type="AlphaFoldDB" id="A0A2K9AK09"/>
<evidence type="ECO:0000313" key="1">
    <source>
        <dbReference type="EMBL" id="AUD79284.1"/>
    </source>
</evidence>
<gene>
    <name evidence="1" type="ORF">CW740_08515</name>
</gene>
<dbReference type="SUPFAM" id="SSF53137">
    <property type="entry name" value="Translational machinery components"/>
    <property type="match status" value="1"/>
</dbReference>
<sequence length="141" mass="16210">MAHSKVGIWLDHREAALVEISDKGISTRFIQSGVEEHIDEKRGSRSKTPYGPQGVFAEDKADRRSQNLLNQYYSEVASGVNNAERLYIFGPAEAKQEFAKYLDQHQNHKPEKVEVESADKMTETQIIETVKKHFRYKPDLF</sequence>
<protein>
    <submittedName>
        <fullName evidence="1">Uncharacterized protein</fullName>
    </submittedName>
</protein>
<dbReference type="OrthoDB" id="8562324at2"/>
<name>A0A2K9AK09_9GAMM</name>
<dbReference type="InterPro" id="IPR042226">
    <property type="entry name" value="eFR1_2_sf"/>
</dbReference>
<dbReference type="KEGG" id="kpd:CW740_08515"/>
<reference evidence="1 2" key="1">
    <citation type="submission" date="2017-12" db="EMBL/GenBank/DDBJ databases">
        <title>Kangiella profundi FT102 completed genome.</title>
        <authorList>
            <person name="Xu J."/>
            <person name="Wang J."/>
            <person name="Lu Y."/>
        </authorList>
    </citation>
    <scope>NUCLEOTIDE SEQUENCE [LARGE SCALE GENOMIC DNA]</scope>
    <source>
        <strain evidence="1 2">FT102</strain>
    </source>
</reference>
<proteinExistence type="predicted"/>
<dbReference type="Proteomes" id="UP000232693">
    <property type="component" value="Chromosome"/>
</dbReference>
<dbReference type="Gene3D" id="3.30.420.60">
    <property type="entry name" value="eRF1 domain 2"/>
    <property type="match status" value="1"/>
</dbReference>